<dbReference type="EMBL" id="JABMKX010000032">
    <property type="protein sequence ID" value="NQX49808.1"/>
    <property type="molecule type" value="Genomic_DNA"/>
</dbReference>
<keyword evidence="3" id="KW-1185">Reference proteome</keyword>
<evidence type="ECO:0000256" key="1">
    <source>
        <dbReference type="SAM" id="Phobius"/>
    </source>
</evidence>
<keyword evidence="1" id="KW-0472">Membrane</keyword>
<keyword evidence="1" id="KW-0812">Transmembrane</keyword>
<proteinExistence type="predicted"/>
<sequence>MVLPTLASASPNNENVIVNALEQSSFYDAAGNLTEVVGEPDGTIVVYVNGVLNHSAKTDLTTGTVESTEYIDPTGEKDKQSTEAYGKIEKNINKDKLGMQEKKTIYILDDLIEENVVLDTKEAEKLETSNLFSPATYDPVSTPPTWPYASGYNYRNSYNNTNMQVLAHGYYKNDTPTYSSAQRVSFLRSTTIGVGVSIIVALFGGPVTISIVTGALVACVGAWIIDGVFTKNVDVNVYIQTEWENWLAIVNAKTSYTKQGTEYLRVLNASGPGESLKPLNNGKVGFTFDFFEFLRLASWGQI</sequence>
<protein>
    <submittedName>
        <fullName evidence="2">Uncharacterized protein</fullName>
    </submittedName>
</protein>
<gene>
    <name evidence="2" type="ORF">HQN87_31400</name>
</gene>
<feature type="transmembrane region" description="Helical" evidence="1">
    <location>
        <begin position="192"/>
        <end position="225"/>
    </location>
</feature>
<reference evidence="2 3" key="1">
    <citation type="submission" date="2020-05" db="EMBL/GenBank/DDBJ databases">
        <title>Paenibacillus glebae, sp. nov., Paenibacillus humi sp. nov., Paenibacillus pedi sp. nov., Paenibacillus terrestris sp. nov. and Paenibacillus terricola sp. nov., isolated from a forest top soil sample.</title>
        <authorList>
            <person name="Qi S."/>
            <person name="Carlier A."/>
            <person name="Cnockaert M."/>
            <person name="Vandamme P."/>
        </authorList>
    </citation>
    <scope>NUCLEOTIDE SEQUENCE [LARGE SCALE GENOMIC DNA]</scope>
    <source>
        <strain evidence="2 3">LMG 29502</strain>
    </source>
</reference>
<organism evidence="2 3">
    <name type="scientific">Paenibacillus tritici</name>
    <dbReference type="NCBI Taxonomy" id="1873425"/>
    <lineage>
        <taxon>Bacteria</taxon>
        <taxon>Bacillati</taxon>
        <taxon>Bacillota</taxon>
        <taxon>Bacilli</taxon>
        <taxon>Bacillales</taxon>
        <taxon>Paenibacillaceae</taxon>
        <taxon>Paenibacillus</taxon>
    </lineage>
</organism>
<accession>A0ABX2DYJ1</accession>
<keyword evidence="1" id="KW-1133">Transmembrane helix</keyword>
<evidence type="ECO:0000313" key="2">
    <source>
        <dbReference type="EMBL" id="NQX49808.1"/>
    </source>
</evidence>
<comment type="caution">
    <text evidence="2">The sequence shown here is derived from an EMBL/GenBank/DDBJ whole genome shotgun (WGS) entry which is preliminary data.</text>
</comment>
<name>A0ABX2DYJ1_9BACL</name>
<evidence type="ECO:0000313" key="3">
    <source>
        <dbReference type="Proteomes" id="UP000711047"/>
    </source>
</evidence>
<dbReference type="Proteomes" id="UP000711047">
    <property type="component" value="Unassembled WGS sequence"/>
</dbReference>